<dbReference type="AlphaFoldDB" id="A0AAF3F756"/>
<keyword evidence="2" id="KW-1185">Reference proteome</keyword>
<evidence type="ECO:0000313" key="2">
    <source>
        <dbReference type="Proteomes" id="UP000887575"/>
    </source>
</evidence>
<organism evidence="2 3">
    <name type="scientific">Mesorhabditis belari</name>
    <dbReference type="NCBI Taxonomy" id="2138241"/>
    <lineage>
        <taxon>Eukaryota</taxon>
        <taxon>Metazoa</taxon>
        <taxon>Ecdysozoa</taxon>
        <taxon>Nematoda</taxon>
        <taxon>Chromadorea</taxon>
        <taxon>Rhabditida</taxon>
        <taxon>Rhabditina</taxon>
        <taxon>Rhabditomorpha</taxon>
        <taxon>Rhabditoidea</taxon>
        <taxon>Rhabditidae</taxon>
        <taxon>Mesorhabditinae</taxon>
        <taxon>Mesorhabditis</taxon>
    </lineage>
</organism>
<reference evidence="3" key="1">
    <citation type="submission" date="2024-02" db="UniProtKB">
        <authorList>
            <consortium name="WormBaseParasite"/>
        </authorList>
    </citation>
    <scope>IDENTIFICATION</scope>
</reference>
<sequence length="647" mass="75415">MALNTAATIGTSVYSIVQGERAEKREQRREEREIELMQEERRMSHQENLRLREENRGFGEFIYAANGKLDDIQYISKETLQQVLANNEDLRNLDQKLNHKFDEALRGLDRNSFLISQYSQGLSSKLDNVSTGIMEKFLEQRKATDRNTGLIEDFRDETLDDLFYIARKLQLNEEQTAAARKHLIEGMNAGFVAVQERMIEHHTKHSKHLSQLGNSLTFNSLVLQAGHEITQKQLQDGFDEMREEAVEHALSLDVMKEAFENKFDDTMKAILANANRAEALKVQVSRLETKILDGFRDLKDSFTAEIADFRAIFEQSELRAIFNPINSTFQMMNRYIQHRDATSEKEFKEAYLGSQIRNKYSEIEKEFKYFLQKHIRTAAVRGDFQFENYEQLRDRLLHHFEMAHLARIFYHGLDMVHNDKSYPAFLKWELETKKEHHKHLEILRHQDFEMREEVARHAFEVTPVNYLKETTADHDGKLTDEEIVTLLADIQDDLHNEKWADTNRSLSQYVVFSTRDCKYSMNRYHHHKSHFAYYTNAQNMTFFLYRQRHDLLTEKSFDGDYEMGNVLASKTVKNVLLDRIHRVALVENGAISRDIGQTIHMAADEICAKNCRALLTSPSNCMVITPGAVRFAAIFSPFGLVEIFVGL</sequence>
<name>A0AAF3F756_9BILA</name>
<dbReference type="Proteomes" id="UP000887575">
    <property type="component" value="Unassembled WGS sequence"/>
</dbReference>
<protein>
    <submittedName>
        <fullName evidence="3">Uncharacterized protein</fullName>
    </submittedName>
</protein>
<dbReference type="WBParaSite" id="MBELARI_LOCUS2757">
    <property type="protein sequence ID" value="MBELARI_LOCUS2757"/>
    <property type="gene ID" value="MBELARI_LOCUS2757"/>
</dbReference>
<evidence type="ECO:0000313" key="3">
    <source>
        <dbReference type="WBParaSite" id="MBELARI_LOCUS2757"/>
    </source>
</evidence>
<proteinExistence type="predicted"/>
<accession>A0AAF3F756</accession>
<evidence type="ECO:0000256" key="1">
    <source>
        <dbReference type="SAM" id="Coils"/>
    </source>
</evidence>
<feature type="coiled-coil region" evidence="1">
    <location>
        <begin position="20"/>
        <end position="54"/>
    </location>
</feature>
<keyword evidence="1" id="KW-0175">Coiled coil</keyword>